<proteinExistence type="predicted"/>
<reference evidence="3" key="1">
    <citation type="submission" date="2011-12" db="EMBL/GenBank/DDBJ databases">
        <title>Complete genome sequence of Streptomyces cattleya strain DSM 46488.</title>
        <authorList>
            <person name="Ou H.-Y."/>
            <person name="Li P."/>
            <person name="Zhao C."/>
            <person name="O'Hagan D."/>
            <person name="Deng Z."/>
        </authorList>
    </citation>
    <scope>NUCLEOTIDE SEQUENCE [LARGE SCALE GENOMIC DNA]</scope>
    <source>
        <strain evidence="3">ATCC 35852 / DSM 46488 / JCM 4925 / NBRC 14057 / NRRL 8057</strain>
    </source>
</reference>
<dbReference type="HOGENOM" id="CLU_1730333_0_0_11"/>
<evidence type="ECO:0000256" key="1">
    <source>
        <dbReference type="SAM" id="MobiDB-lite"/>
    </source>
</evidence>
<dbReference type="Proteomes" id="UP000007842">
    <property type="component" value="Chromosome"/>
</dbReference>
<dbReference type="STRING" id="1003195.SCATT_54650"/>
<evidence type="ECO:0008006" key="4">
    <source>
        <dbReference type="Google" id="ProtNLM"/>
    </source>
</evidence>
<dbReference type="AlphaFoldDB" id="G8WY65"/>
<dbReference type="KEGG" id="scy:SCATT_54650"/>
<feature type="region of interest" description="Disordered" evidence="1">
    <location>
        <begin position="1"/>
        <end position="26"/>
    </location>
</feature>
<accession>G8WY65</accession>
<evidence type="ECO:0000313" key="2">
    <source>
        <dbReference type="EMBL" id="AEW97836.1"/>
    </source>
</evidence>
<keyword evidence="3" id="KW-1185">Reference proteome</keyword>
<organism evidence="2 3">
    <name type="scientific">Streptantibioticus cattleyicolor (strain ATCC 35852 / DSM 46488 / JCM 4925 / NBRC 14057 / NRRL 8057)</name>
    <name type="common">Streptomyces cattleya</name>
    <dbReference type="NCBI Taxonomy" id="1003195"/>
    <lineage>
        <taxon>Bacteria</taxon>
        <taxon>Bacillati</taxon>
        <taxon>Actinomycetota</taxon>
        <taxon>Actinomycetes</taxon>
        <taxon>Kitasatosporales</taxon>
        <taxon>Streptomycetaceae</taxon>
        <taxon>Streptantibioticus</taxon>
    </lineage>
</organism>
<gene>
    <name evidence="2" type="ordered locus">SCATT_54650</name>
</gene>
<feature type="compositionally biased region" description="Basic residues" evidence="1">
    <location>
        <begin position="12"/>
        <end position="26"/>
    </location>
</feature>
<evidence type="ECO:0000313" key="3">
    <source>
        <dbReference type="Proteomes" id="UP000007842"/>
    </source>
</evidence>
<name>G8WY65_STREN</name>
<protein>
    <recommendedName>
        <fullName evidence="4">SH3b domain-containing protein</fullName>
    </recommendedName>
</protein>
<dbReference type="PATRIC" id="fig|1003195.29.peg.5450"/>
<sequence>MPLALPRPAAGRARRRAARRSTARRATARRATVRLLAPAAVAAAVVPLLGAADPGDRAAATLPVPHCVKALRTGDENVGYGQVVPEWLTIRQDPTPESEELGRLPRCSTVALRYRLAGGSVHGNRTWYRLSDRPGWVSGAYVRIQRPVPTA</sequence>
<feature type="compositionally biased region" description="Low complexity" evidence="1">
    <location>
        <begin position="1"/>
        <end position="11"/>
    </location>
</feature>
<dbReference type="EMBL" id="CP003219">
    <property type="protein sequence ID" value="AEW97836.1"/>
    <property type="molecule type" value="Genomic_DNA"/>
</dbReference>